<evidence type="ECO:0000256" key="1">
    <source>
        <dbReference type="ARBA" id="ARBA00001917"/>
    </source>
</evidence>
<protein>
    <recommendedName>
        <fullName evidence="8">phosphopantothenoylcysteine decarboxylase</fullName>
        <ecNumber evidence="8">4.1.1.36</ecNumber>
    </recommendedName>
</protein>
<evidence type="ECO:0000256" key="9">
    <source>
        <dbReference type="SAM" id="MobiDB-lite"/>
    </source>
</evidence>
<comment type="pathway">
    <text evidence="7">Cofactor biosynthesis; coenzyme A biosynthesis; CoA from (R)-pantothenate: step 3/5.</text>
</comment>
<evidence type="ECO:0000256" key="7">
    <source>
        <dbReference type="ARBA" id="ARBA00060685"/>
    </source>
</evidence>
<dbReference type="InterPro" id="IPR003382">
    <property type="entry name" value="Flavoprotein"/>
</dbReference>
<evidence type="ECO:0000256" key="8">
    <source>
        <dbReference type="ARBA" id="ARBA00066422"/>
    </source>
</evidence>
<evidence type="ECO:0000256" key="3">
    <source>
        <dbReference type="ARBA" id="ARBA00009670"/>
    </source>
</evidence>
<dbReference type="SUPFAM" id="SSF53474">
    <property type="entry name" value="alpha/beta-Hydrolases"/>
    <property type="match status" value="1"/>
</dbReference>
<dbReference type="InterPro" id="IPR035929">
    <property type="entry name" value="CoaB-like_sf"/>
</dbReference>
<feature type="region of interest" description="Disordered" evidence="9">
    <location>
        <begin position="29"/>
        <end position="50"/>
    </location>
</feature>
<dbReference type="Pfam" id="PF04127">
    <property type="entry name" value="DFP"/>
    <property type="match status" value="1"/>
</dbReference>
<dbReference type="Gene3D" id="3.40.50.10300">
    <property type="entry name" value="CoaB-like"/>
    <property type="match status" value="1"/>
</dbReference>
<keyword evidence="14" id="KW-1185">Reference proteome</keyword>
<evidence type="ECO:0000256" key="5">
    <source>
        <dbReference type="ARBA" id="ARBA00022793"/>
    </source>
</evidence>
<dbReference type="PANTHER" id="PTHR10566">
    <property type="entry name" value="CHAPERONE-ACTIVITY OF BC1 COMPLEX CABC1 -RELATED"/>
    <property type="match status" value="1"/>
</dbReference>
<sequence>MTATLTHYWRILKWGRTLARHGALIEVERNPRTPAAPAPRRPSRPFRRARAGDPALCRGVRRAGSGLRSSWARRSPPAPIWSGGCRAGPVVAAGRLPPLPWDVVRPAIESGLGQPIERLFQSIEETPVGAASIAQVHRAVTTDGRRVAVKVLRPGVETQFFDAIDTYEWAAARMETMGGELKRLRPRLVIETMKRWTARELDLRREAASASELAQGMEAEPDFTIPDIDWQRTTSKILTTEWIDWHQAAIAEGFFHADMHQGNLFALSDGRIAAIDFGIMGRIDRRARVWLAEILYGLITGDYKRVAEIHFEAGYVPAHHNVAEFATALRAVGEPMRGLAVKDMSVGTMLDSLFNITRDFDMETQPHLLLLQKTMVMVEGVATALDPRHQPAIVADRIITDLRTFARLPDLIRNIEARYPAPGGAPPSPPLPEIAVVRVGGGWRYALVGIAGGLVGAASDDAAGMIRARPPVWLSCSSRFATLRPGVALRVALLALILLGSAWLLPEDDGARSGSLGVDVYASVVDGLRSGGDYYAVAAQELRASRAPLHPFPAIRLPTLSVVQAALPDIVLDPVADRHRRRDRSGMDPADRRLVRTRPAAHCRAVPAGGRHGRLRPAIAGRLSRTMGRAVIAWSLAIRREGRWVEAVALALCAMVIRETAALYALVDARAAPDRRTPARGAGLGRGAAGVRRGAAAPCPRRRDDRRAARCGIARLGRAARPRPVRLRHGAIDRAHHPAMVAGRAAGDAGAARLGGGTGAARAARGADLWRICAGHRVVRTHRQLLLGAGRRPCLSDRHGVSSRCGTRPRPTAPRQAPRSGAEDHPMTRILLIVGGGIAAYKACELIRLLRGAGHSVRCVLTEGGAQFVTPMTLAALSEQPVHTSLWDLKDEAEMGHIQLSRQADLVVVAPATADLLARMAAGMANDLATTLLLATDKPVLAVPAMNVRMWQHAATTANVATLRSRGVTVLDPDEGRDGVRRSLTGRHVLVTAGPTHEAIDPVRYLANRSSGKQGFAIAAACAARGAKVTLVAGPVTLPTPAGVDRVDVESARDMANAVAQALPVDAAVMVAAVADWQVEAAPSKLKKGDGPPTLTLLPNPDILAMLGRSPRRPRLLVGFAAETDDVLAHATAKRSAKNADWIVANDVSGDVMGGDRNAVHLVTATGVESWSDAPKNRYRGPTGRPDCRCAALSFGPSAPRDVRTLVLILHGDGDGMVPATFNDAARTIADAVPGARAVALLRPGYRDAAGNTSPGSPGGVDGDSYTADRVAAVADAIAGWRARYPQARTILVGQSGGAAMAATLMGVRPGLVDGVVLAGCPCMLPEWRKYRAKQGAAGFRTPVTSFDPLQTVGGIAPVTRVALLVGADDVETPLRFSRGFAEALALRGIATDYRVLPGRGHDLLGDSDLIDAIRRMAGTPPHPRNVARW</sequence>
<gene>
    <name evidence="13" type="ORF">SASPL_157684</name>
</gene>
<keyword evidence="5" id="KW-0210">Decarboxylase</keyword>
<dbReference type="InterPro" id="IPR007085">
    <property type="entry name" value="DNA/pantothenate-metab_flavo_C"/>
</dbReference>
<evidence type="ECO:0000259" key="11">
    <source>
        <dbReference type="Pfam" id="PF03109"/>
    </source>
</evidence>
<accession>A0A8X8YTT6</accession>
<dbReference type="SUPFAM" id="SSF56112">
    <property type="entry name" value="Protein kinase-like (PK-like)"/>
    <property type="match status" value="1"/>
</dbReference>
<feature type="domain" description="ABC1 atypical kinase-like" evidence="11">
    <location>
        <begin position="249"/>
        <end position="310"/>
    </location>
</feature>
<feature type="domain" description="DNA/pantothenate metabolism flavoprotein C-terminal" evidence="12">
    <location>
        <begin position="984"/>
        <end position="1177"/>
    </location>
</feature>
<feature type="domain" description="Flavoprotein" evidence="10">
    <location>
        <begin position="829"/>
        <end position="963"/>
    </location>
</feature>
<reference evidence="13" key="1">
    <citation type="submission" date="2018-01" db="EMBL/GenBank/DDBJ databases">
        <authorList>
            <person name="Mao J.F."/>
        </authorList>
    </citation>
    <scope>NUCLEOTIDE SEQUENCE</scope>
    <source>
        <strain evidence="13">Huo1</strain>
        <tissue evidence="13">Leaf</tissue>
    </source>
</reference>
<dbReference type="InterPro" id="IPR004147">
    <property type="entry name" value="ABC1_dom"/>
</dbReference>
<dbReference type="GO" id="GO:0015941">
    <property type="term" value="P:pantothenate catabolic process"/>
    <property type="evidence" value="ECO:0007669"/>
    <property type="project" value="InterPro"/>
</dbReference>
<comment type="similarity">
    <text evidence="2">Belongs to the PPC synthetase family.</text>
</comment>
<dbReference type="EMBL" id="PNBA02000989">
    <property type="protein sequence ID" value="KAG6382632.1"/>
    <property type="molecule type" value="Genomic_DNA"/>
</dbReference>
<dbReference type="Gene3D" id="3.40.50.1950">
    <property type="entry name" value="Flavin prenyltransferase-like"/>
    <property type="match status" value="1"/>
</dbReference>
<feature type="compositionally biased region" description="Low complexity" evidence="9">
    <location>
        <begin position="808"/>
        <end position="819"/>
    </location>
</feature>
<dbReference type="Proteomes" id="UP000298416">
    <property type="component" value="Unassembled WGS sequence"/>
</dbReference>
<dbReference type="EC" id="4.1.1.36" evidence="8"/>
<dbReference type="GO" id="GO:0010181">
    <property type="term" value="F:FMN binding"/>
    <property type="evidence" value="ECO:0007669"/>
    <property type="project" value="InterPro"/>
</dbReference>
<feature type="region of interest" description="Disordered" evidence="9">
    <location>
        <begin position="797"/>
        <end position="824"/>
    </location>
</feature>
<dbReference type="GO" id="GO:0004633">
    <property type="term" value="F:phosphopantothenoylcysteine decarboxylase activity"/>
    <property type="evidence" value="ECO:0007669"/>
    <property type="project" value="UniProtKB-EC"/>
</dbReference>
<comment type="similarity">
    <text evidence="3">Belongs to the protein kinase superfamily. ADCK protein kinase family.</text>
</comment>
<dbReference type="GO" id="GO:0015937">
    <property type="term" value="P:coenzyme A biosynthetic process"/>
    <property type="evidence" value="ECO:0007669"/>
    <property type="project" value="InterPro"/>
</dbReference>
<evidence type="ECO:0000313" key="14">
    <source>
        <dbReference type="Proteomes" id="UP000298416"/>
    </source>
</evidence>
<dbReference type="InterPro" id="IPR036551">
    <property type="entry name" value="Flavin_trans-like"/>
</dbReference>
<dbReference type="HAMAP" id="MF_02225">
    <property type="entry name" value="CoaBC"/>
    <property type="match status" value="1"/>
</dbReference>
<dbReference type="PANTHER" id="PTHR10566:SF113">
    <property type="entry name" value="PROTEIN ACTIVITY OF BC1 COMPLEX KINASE 7, CHLOROPLASTIC"/>
    <property type="match status" value="1"/>
</dbReference>
<dbReference type="Gene3D" id="3.40.50.1820">
    <property type="entry name" value="alpha/beta hydrolase"/>
    <property type="match status" value="1"/>
</dbReference>
<evidence type="ECO:0000259" key="12">
    <source>
        <dbReference type="Pfam" id="PF04127"/>
    </source>
</evidence>
<keyword evidence="6" id="KW-0456">Lyase</keyword>
<dbReference type="SUPFAM" id="SSF52507">
    <property type="entry name" value="Homo-oligomeric flavin-containing Cys decarboxylases, HFCD"/>
    <property type="match status" value="1"/>
</dbReference>
<dbReference type="SUPFAM" id="SSF102645">
    <property type="entry name" value="CoaB-like"/>
    <property type="match status" value="1"/>
</dbReference>
<comment type="cofactor">
    <cofactor evidence="1">
        <name>FMN</name>
        <dbReference type="ChEBI" id="CHEBI:58210"/>
    </cofactor>
</comment>
<dbReference type="InterPro" id="IPR050154">
    <property type="entry name" value="UbiB_kinase"/>
</dbReference>
<feature type="domain" description="ABC1 atypical kinase-like" evidence="11">
    <location>
        <begin position="95"/>
        <end position="244"/>
    </location>
</feature>
<evidence type="ECO:0000313" key="13">
    <source>
        <dbReference type="EMBL" id="KAG6382632.1"/>
    </source>
</evidence>
<name>A0A8X8YTT6_SALSN</name>
<reference evidence="13" key="2">
    <citation type="submission" date="2020-08" db="EMBL/GenBank/DDBJ databases">
        <title>Plant Genome Project.</title>
        <authorList>
            <person name="Zhang R.-G."/>
        </authorList>
    </citation>
    <scope>NUCLEOTIDE SEQUENCE</scope>
    <source>
        <strain evidence="13">Huo1</strain>
        <tissue evidence="13">Leaf</tissue>
    </source>
</reference>
<organism evidence="13">
    <name type="scientific">Salvia splendens</name>
    <name type="common">Scarlet sage</name>
    <dbReference type="NCBI Taxonomy" id="180675"/>
    <lineage>
        <taxon>Eukaryota</taxon>
        <taxon>Viridiplantae</taxon>
        <taxon>Streptophyta</taxon>
        <taxon>Embryophyta</taxon>
        <taxon>Tracheophyta</taxon>
        <taxon>Spermatophyta</taxon>
        <taxon>Magnoliopsida</taxon>
        <taxon>eudicotyledons</taxon>
        <taxon>Gunneridae</taxon>
        <taxon>Pentapetalae</taxon>
        <taxon>asterids</taxon>
        <taxon>lamiids</taxon>
        <taxon>Lamiales</taxon>
        <taxon>Lamiaceae</taxon>
        <taxon>Nepetoideae</taxon>
        <taxon>Mentheae</taxon>
        <taxon>Salviinae</taxon>
        <taxon>Salvia</taxon>
        <taxon>Salvia subgen. Calosphace</taxon>
        <taxon>core Calosphace</taxon>
    </lineage>
</organism>
<keyword evidence="4" id="KW-0341">Growth regulation</keyword>
<comment type="caution">
    <text evidence="13">The sequence shown here is derived from an EMBL/GenBank/DDBJ whole genome shotgun (WGS) entry which is preliminary data.</text>
</comment>
<dbReference type="Pfam" id="PF03109">
    <property type="entry name" value="ABC1"/>
    <property type="match status" value="2"/>
</dbReference>
<dbReference type="GO" id="GO:0004632">
    <property type="term" value="F:phosphopantothenate--cysteine ligase activity"/>
    <property type="evidence" value="ECO:0007669"/>
    <property type="project" value="InterPro"/>
</dbReference>
<evidence type="ECO:0000256" key="4">
    <source>
        <dbReference type="ARBA" id="ARBA00022604"/>
    </source>
</evidence>
<proteinExistence type="inferred from homology"/>
<dbReference type="InterPro" id="IPR029058">
    <property type="entry name" value="AB_hydrolase_fold"/>
</dbReference>
<dbReference type="InterPro" id="IPR011009">
    <property type="entry name" value="Kinase-like_dom_sf"/>
</dbReference>
<dbReference type="InterPro" id="IPR005252">
    <property type="entry name" value="CoaBC"/>
</dbReference>
<evidence type="ECO:0000259" key="10">
    <source>
        <dbReference type="Pfam" id="PF02441"/>
    </source>
</evidence>
<evidence type="ECO:0000256" key="6">
    <source>
        <dbReference type="ARBA" id="ARBA00023239"/>
    </source>
</evidence>
<dbReference type="Pfam" id="PF02441">
    <property type="entry name" value="Flavoprotein"/>
    <property type="match status" value="1"/>
</dbReference>
<evidence type="ECO:0000256" key="2">
    <source>
        <dbReference type="ARBA" id="ARBA00005703"/>
    </source>
</evidence>